<comment type="caution">
    <text evidence="1">The sequence shown here is derived from an EMBL/GenBank/DDBJ whole genome shotgun (WGS) entry which is preliminary data.</text>
</comment>
<evidence type="ECO:0000313" key="2">
    <source>
        <dbReference type="Proteomes" id="UP000826271"/>
    </source>
</evidence>
<dbReference type="EMBL" id="WHWC01000012">
    <property type="protein sequence ID" value="KAG8372515.1"/>
    <property type="molecule type" value="Genomic_DNA"/>
</dbReference>
<reference evidence="1" key="1">
    <citation type="submission" date="2019-10" db="EMBL/GenBank/DDBJ databases">
        <authorList>
            <person name="Zhang R."/>
            <person name="Pan Y."/>
            <person name="Wang J."/>
            <person name="Ma R."/>
            <person name="Yu S."/>
        </authorList>
    </citation>
    <scope>NUCLEOTIDE SEQUENCE</scope>
    <source>
        <strain evidence="1">LA-IB0</strain>
        <tissue evidence="1">Leaf</tissue>
    </source>
</reference>
<dbReference type="PANTHER" id="PTHR46856">
    <property type="entry name" value="PX DOMAIN-CONTAINING PROTEIN EREL1-RELATED"/>
    <property type="match status" value="1"/>
</dbReference>
<dbReference type="AlphaFoldDB" id="A0AAV6WU78"/>
<evidence type="ECO:0000313" key="1">
    <source>
        <dbReference type="EMBL" id="KAG8372515.1"/>
    </source>
</evidence>
<dbReference type="GO" id="GO:0015031">
    <property type="term" value="P:protein transport"/>
    <property type="evidence" value="ECO:0007669"/>
    <property type="project" value="InterPro"/>
</dbReference>
<name>A0AAV6WU78_9LAMI</name>
<accession>A0AAV6WU78</accession>
<dbReference type="PANTHER" id="PTHR46856:SF3">
    <property type="entry name" value="PX DOMAIN-CONTAINING PROTEIN EREX"/>
    <property type="match status" value="1"/>
</dbReference>
<organism evidence="1 2">
    <name type="scientific">Buddleja alternifolia</name>
    <dbReference type="NCBI Taxonomy" id="168488"/>
    <lineage>
        <taxon>Eukaryota</taxon>
        <taxon>Viridiplantae</taxon>
        <taxon>Streptophyta</taxon>
        <taxon>Embryophyta</taxon>
        <taxon>Tracheophyta</taxon>
        <taxon>Spermatophyta</taxon>
        <taxon>Magnoliopsida</taxon>
        <taxon>eudicotyledons</taxon>
        <taxon>Gunneridae</taxon>
        <taxon>Pentapetalae</taxon>
        <taxon>asterids</taxon>
        <taxon>lamiids</taxon>
        <taxon>Lamiales</taxon>
        <taxon>Scrophulariaceae</taxon>
        <taxon>Buddlejeae</taxon>
        <taxon>Buddleja</taxon>
    </lineage>
</organism>
<dbReference type="Proteomes" id="UP000826271">
    <property type="component" value="Unassembled WGS sequence"/>
</dbReference>
<gene>
    <name evidence="1" type="ORF">BUALT_Bualt12G0074200</name>
</gene>
<proteinExistence type="predicted"/>
<sequence length="242" mass="27809">MYNCEMDVKANYVKEINAFLEAQASFSREKVAPGSFEGASEDKEQKTLGGSSNVTHSFSIIDTVDYLDFDGFLYFPKRNDSSQRRCALEDWMGKILSDMDFSRSAPVACFLELEAAARSSEDEQTSHYYARKNRRIKNRYGRSYGKVDHELAVRDYLTTKVKDLETELKSTKTSGKENLEQAVLIERERFTQMQWDMEELTRNDAICLDICTSENIGLLLVLLMTNPFSYLAEYKLSSEAYK</sequence>
<protein>
    <recommendedName>
        <fullName evidence="3">BZIP domain-containing protein</fullName>
    </recommendedName>
</protein>
<dbReference type="InterPro" id="IPR044588">
    <property type="entry name" value="EREX-like"/>
</dbReference>
<keyword evidence="2" id="KW-1185">Reference proteome</keyword>
<evidence type="ECO:0008006" key="3">
    <source>
        <dbReference type="Google" id="ProtNLM"/>
    </source>
</evidence>